<dbReference type="HOGENOM" id="CLU_3098354_0_0_4"/>
<comment type="caution">
    <text evidence="1">The sequence shown here is derived from an EMBL/GenBank/DDBJ whole genome shotgun (WGS) entry which is preliminary data.</text>
</comment>
<dbReference type="EMBL" id="ACEA01000043">
    <property type="protein sequence ID" value="EEG23347.1"/>
    <property type="molecule type" value="Genomic_DNA"/>
</dbReference>
<name>C0DXG3_EIKCO</name>
<protein>
    <submittedName>
        <fullName evidence="1">Uncharacterized protein</fullName>
    </submittedName>
</protein>
<evidence type="ECO:0000313" key="1">
    <source>
        <dbReference type="EMBL" id="EEG23347.1"/>
    </source>
</evidence>
<dbReference type="Proteomes" id="UP000005837">
    <property type="component" value="Unassembled WGS sequence"/>
</dbReference>
<sequence>MARLLLNALFLAKPDLLVLASQKLTSFVLTALRLRFQVAFAIQSYSIEEAL</sequence>
<proteinExistence type="predicted"/>
<reference evidence="1 2" key="1">
    <citation type="submission" date="2009-01" db="EMBL/GenBank/DDBJ databases">
        <authorList>
            <person name="Fulton L."/>
            <person name="Clifton S."/>
            <person name="Chinwalla A.T."/>
            <person name="Mitreva M."/>
            <person name="Sodergren E."/>
            <person name="Weinstock G."/>
            <person name="Clifton S."/>
            <person name="Dooling D.J."/>
            <person name="Fulton B."/>
            <person name="Minx P."/>
            <person name="Pepin K.H."/>
            <person name="Johnson M."/>
            <person name="Bhonagiri V."/>
            <person name="Nash W.E."/>
            <person name="Mardis E.R."/>
            <person name="Wilson R.K."/>
        </authorList>
    </citation>
    <scope>NUCLEOTIDE SEQUENCE [LARGE SCALE GENOMIC DNA]</scope>
    <source>
        <strain evidence="1 2">ATCC 23834</strain>
    </source>
</reference>
<evidence type="ECO:0000313" key="2">
    <source>
        <dbReference type="Proteomes" id="UP000005837"/>
    </source>
</evidence>
<gene>
    <name evidence="1" type="ORF">EIKCOROL_02071</name>
</gene>
<accession>C0DXG3</accession>
<organism evidence="1 2">
    <name type="scientific">Eikenella corrodens ATCC 23834</name>
    <dbReference type="NCBI Taxonomy" id="546274"/>
    <lineage>
        <taxon>Bacteria</taxon>
        <taxon>Pseudomonadati</taxon>
        <taxon>Pseudomonadota</taxon>
        <taxon>Betaproteobacteria</taxon>
        <taxon>Neisseriales</taxon>
        <taxon>Neisseriaceae</taxon>
        <taxon>Eikenella</taxon>
    </lineage>
</organism>
<dbReference type="AlphaFoldDB" id="C0DXG3"/>